<organism evidence="11 12">
    <name type="scientific">Proteobacteria bacterium 228</name>
    <dbReference type="NCBI Taxonomy" id="2083153"/>
    <lineage>
        <taxon>Bacteria</taxon>
        <taxon>Pseudomonadati</taxon>
        <taxon>Pseudomonadota</taxon>
    </lineage>
</organism>
<proteinExistence type="inferred from homology"/>
<feature type="domain" description="Tripartite ATP-independent periplasmic transporters DctQ component" evidence="10">
    <location>
        <begin position="23"/>
        <end position="155"/>
    </location>
</feature>
<evidence type="ECO:0000256" key="1">
    <source>
        <dbReference type="ARBA" id="ARBA00004429"/>
    </source>
</evidence>
<gene>
    <name evidence="11" type="ORF">C4K68_13840</name>
</gene>
<evidence type="ECO:0000256" key="6">
    <source>
        <dbReference type="ARBA" id="ARBA00022989"/>
    </source>
</evidence>
<keyword evidence="7 9" id="KW-0472">Membrane</keyword>
<feature type="transmembrane region" description="Helical" evidence="9">
    <location>
        <begin position="47"/>
        <end position="65"/>
    </location>
</feature>
<evidence type="ECO:0000256" key="3">
    <source>
        <dbReference type="ARBA" id="ARBA00022475"/>
    </source>
</evidence>
<dbReference type="InterPro" id="IPR007387">
    <property type="entry name" value="TRAP_DctQ"/>
</dbReference>
<keyword evidence="6 9" id="KW-1133">Transmembrane helix</keyword>
<comment type="similarity">
    <text evidence="8 9">Belongs to the TRAP transporter small permease family.</text>
</comment>
<feature type="transmembrane region" description="Helical" evidence="9">
    <location>
        <begin position="12"/>
        <end position="32"/>
    </location>
</feature>
<comment type="subcellular location">
    <subcellularLocation>
        <location evidence="1 9">Cell inner membrane</location>
        <topology evidence="1 9">Multi-pass membrane protein</topology>
    </subcellularLocation>
</comment>
<evidence type="ECO:0000313" key="11">
    <source>
        <dbReference type="EMBL" id="PPC76739.1"/>
    </source>
</evidence>
<comment type="subunit">
    <text evidence="9">The complex comprises the extracytoplasmic solute receptor protein and the two transmembrane proteins.</text>
</comment>
<comment type="function">
    <text evidence="9">Part of the tripartite ATP-independent periplasmic (TRAP) transport system.</text>
</comment>
<dbReference type="GO" id="GO:0005886">
    <property type="term" value="C:plasma membrane"/>
    <property type="evidence" value="ECO:0007669"/>
    <property type="project" value="UniProtKB-SubCell"/>
</dbReference>
<dbReference type="Proteomes" id="UP000238196">
    <property type="component" value="Unassembled WGS sequence"/>
</dbReference>
<feature type="transmembrane region" description="Helical" evidence="9">
    <location>
        <begin position="126"/>
        <end position="147"/>
    </location>
</feature>
<evidence type="ECO:0000256" key="7">
    <source>
        <dbReference type="ARBA" id="ARBA00023136"/>
    </source>
</evidence>
<accession>A0A2S5KQB8</accession>
<reference evidence="11 12" key="1">
    <citation type="submission" date="2018-02" db="EMBL/GenBank/DDBJ databases">
        <title>novel marine gammaproteobacteria from coastal saline agro ecosystem.</title>
        <authorList>
            <person name="Krishnan R."/>
            <person name="Ramesh Kumar N."/>
        </authorList>
    </citation>
    <scope>NUCLEOTIDE SEQUENCE [LARGE SCALE GENOMIC DNA]</scope>
    <source>
        <strain evidence="11 12">228</strain>
    </source>
</reference>
<dbReference type="PANTHER" id="PTHR35011:SF2">
    <property type="entry name" value="2,3-DIKETO-L-GULONATE TRAP TRANSPORTER SMALL PERMEASE PROTEIN YIAM"/>
    <property type="match status" value="1"/>
</dbReference>
<keyword evidence="3" id="KW-1003">Cell membrane</keyword>
<evidence type="ECO:0000256" key="4">
    <source>
        <dbReference type="ARBA" id="ARBA00022519"/>
    </source>
</evidence>
<evidence type="ECO:0000313" key="12">
    <source>
        <dbReference type="Proteomes" id="UP000238196"/>
    </source>
</evidence>
<dbReference type="PROSITE" id="PS51257">
    <property type="entry name" value="PROKAR_LIPOPROTEIN"/>
    <property type="match status" value="1"/>
</dbReference>
<dbReference type="PANTHER" id="PTHR35011">
    <property type="entry name" value="2,3-DIKETO-L-GULONATE TRAP TRANSPORTER SMALL PERMEASE PROTEIN YIAM"/>
    <property type="match status" value="1"/>
</dbReference>
<dbReference type="GO" id="GO:0022857">
    <property type="term" value="F:transmembrane transporter activity"/>
    <property type="evidence" value="ECO:0007669"/>
    <property type="project" value="UniProtKB-UniRule"/>
</dbReference>
<evidence type="ECO:0000256" key="5">
    <source>
        <dbReference type="ARBA" id="ARBA00022692"/>
    </source>
</evidence>
<evidence type="ECO:0000256" key="9">
    <source>
        <dbReference type="RuleBase" id="RU369079"/>
    </source>
</evidence>
<keyword evidence="5 9" id="KW-0812">Transmembrane</keyword>
<evidence type="ECO:0000259" key="10">
    <source>
        <dbReference type="Pfam" id="PF04290"/>
    </source>
</evidence>
<dbReference type="EMBL" id="PRLP01000042">
    <property type="protein sequence ID" value="PPC76739.1"/>
    <property type="molecule type" value="Genomic_DNA"/>
</dbReference>
<evidence type="ECO:0000256" key="8">
    <source>
        <dbReference type="ARBA" id="ARBA00038436"/>
    </source>
</evidence>
<evidence type="ECO:0000256" key="2">
    <source>
        <dbReference type="ARBA" id="ARBA00022448"/>
    </source>
</evidence>
<name>A0A2S5KQB8_9PROT</name>
<dbReference type="Pfam" id="PF04290">
    <property type="entry name" value="DctQ"/>
    <property type="match status" value="1"/>
</dbReference>
<dbReference type="InterPro" id="IPR055348">
    <property type="entry name" value="DctQ"/>
</dbReference>
<comment type="caution">
    <text evidence="11">The sequence shown here is derived from an EMBL/GenBank/DDBJ whole genome shotgun (WGS) entry which is preliminary data.</text>
</comment>
<dbReference type="GO" id="GO:0015740">
    <property type="term" value="P:C4-dicarboxylate transport"/>
    <property type="evidence" value="ECO:0007669"/>
    <property type="project" value="TreeGrafter"/>
</dbReference>
<dbReference type="AlphaFoldDB" id="A0A2S5KQB8"/>
<keyword evidence="4 9" id="KW-0997">Cell inner membrane</keyword>
<dbReference type="OrthoDB" id="2085311at2"/>
<sequence length="162" mass="17936">MNKVVSILDSLLSKFCIFLTVILVACVVWQVFSRYVLSTPSTVTDEMARFLFIWVGLMGAAYTLGQKKHLAMDFLLMSLEGRSKASLQFIIDLACVFFAGVVMLYGGGTLMEKTLSVGQLSPALGVQMGLIYLALPLSGFFMLAYLLRDLWASLQTFAFSHH</sequence>
<feature type="transmembrane region" description="Helical" evidence="9">
    <location>
        <begin position="86"/>
        <end position="106"/>
    </location>
</feature>
<protein>
    <recommendedName>
        <fullName evidence="9">TRAP transporter small permease protein</fullName>
    </recommendedName>
</protein>
<keyword evidence="2 9" id="KW-0813">Transport</keyword>